<gene>
    <name evidence="1" type="ORF">FRX31_020427</name>
</gene>
<name>A0A7J6VXX8_THATH</name>
<dbReference type="AlphaFoldDB" id="A0A7J6VXX8"/>
<sequence>MGCPSTLAVWKNVLGERDEVIQLLQDQQDAMVVLKQWPKLQEGFSVEAAMMRIKATLRAWLAMLPESLKDRSKRNFISLARNWQAVLEPG</sequence>
<keyword evidence="2" id="KW-1185">Reference proteome</keyword>
<evidence type="ECO:0000313" key="1">
    <source>
        <dbReference type="EMBL" id="KAF5189986.1"/>
    </source>
</evidence>
<comment type="caution">
    <text evidence="1">The sequence shown here is derived from an EMBL/GenBank/DDBJ whole genome shotgun (WGS) entry which is preliminary data.</text>
</comment>
<evidence type="ECO:0000313" key="2">
    <source>
        <dbReference type="Proteomes" id="UP000554482"/>
    </source>
</evidence>
<reference evidence="1 2" key="1">
    <citation type="submission" date="2020-06" db="EMBL/GenBank/DDBJ databases">
        <title>Transcriptomic and genomic resources for Thalictrum thalictroides and T. hernandezii: Facilitating candidate gene discovery in an emerging model plant lineage.</title>
        <authorList>
            <person name="Arias T."/>
            <person name="Riano-Pachon D.M."/>
            <person name="Di Stilio V.S."/>
        </authorList>
    </citation>
    <scope>NUCLEOTIDE SEQUENCE [LARGE SCALE GENOMIC DNA]</scope>
    <source>
        <strain evidence="2">cv. WT478/WT964</strain>
        <tissue evidence="1">Leaves</tissue>
    </source>
</reference>
<dbReference type="Proteomes" id="UP000554482">
    <property type="component" value="Unassembled WGS sequence"/>
</dbReference>
<dbReference type="OrthoDB" id="696485at2759"/>
<proteinExistence type="predicted"/>
<dbReference type="EMBL" id="JABWDY010024759">
    <property type="protein sequence ID" value="KAF5189986.1"/>
    <property type="molecule type" value="Genomic_DNA"/>
</dbReference>
<organism evidence="1 2">
    <name type="scientific">Thalictrum thalictroides</name>
    <name type="common">Rue-anemone</name>
    <name type="synonym">Anemone thalictroides</name>
    <dbReference type="NCBI Taxonomy" id="46969"/>
    <lineage>
        <taxon>Eukaryota</taxon>
        <taxon>Viridiplantae</taxon>
        <taxon>Streptophyta</taxon>
        <taxon>Embryophyta</taxon>
        <taxon>Tracheophyta</taxon>
        <taxon>Spermatophyta</taxon>
        <taxon>Magnoliopsida</taxon>
        <taxon>Ranunculales</taxon>
        <taxon>Ranunculaceae</taxon>
        <taxon>Thalictroideae</taxon>
        <taxon>Thalictrum</taxon>
    </lineage>
</organism>
<accession>A0A7J6VXX8</accession>
<protein>
    <submittedName>
        <fullName evidence="1">Uncharacterized protein</fullName>
    </submittedName>
</protein>